<gene>
    <name evidence="2" type="ORF">AGR4A_Cc190297</name>
</gene>
<feature type="transmembrane region" description="Helical" evidence="1">
    <location>
        <begin position="33"/>
        <end position="50"/>
    </location>
</feature>
<keyword evidence="1" id="KW-0472">Membrane</keyword>
<dbReference type="AlphaFoldDB" id="A0A822UXN5"/>
<evidence type="ECO:0000256" key="1">
    <source>
        <dbReference type="SAM" id="Phobius"/>
    </source>
</evidence>
<evidence type="ECO:0000313" key="2">
    <source>
        <dbReference type="EMBL" id="CVI15750.1"/>
    </source>
</evidence>
<dbReference type="EMBL" id="FCNL01000011">
    <property type="protein sequence ID" value="CVI15750.1"/>
    <property type="molecule type" value="Genomic_DNA"/>
</dbReference>
<evidence type="ECO:0000313" key="3">
    <source>
        <dbReference type="Proteomes" id="UP000192074"/>
    </source>
</evidence>
<comment type="caution">
    <text evidence="2">The sequence shown here is derived from an EMBL/GenBank/DDBJ whole genome shotgun (WGS) entry which is preliminary data.</text>
</comment>
<protein>
    <submittedName>
        <fullName evidence="2">Uncharacterized protein</fullName>
    </submittedName>
</protein>
<sequence>MLVLRVLWLPIAMAAFAILHTAAIKAPEVMEAGSLAFWIVLPLLIVGKLIRRHV</sequence>
<accession>A0A822UXN5</accession>
<reference evidence="2 3" key="1">
    <citation type="submission" date="2016-01" db="EMBL/GenBank/DDBJ databases">
        <authorList>
            <person name="Regsiter A."/>
            <person name="william w."/>
        </authorList>
    </citation>
    <scope>NUCLEOTIDE SEQUENCE [LARGE SCALE GENOMIC DNA]</scope>
    <source>
        <strain evidence="2 3">B6</strain>
    </source>
</reference>
<organism evidence="2 3">
    <name type="scientific">Agrobacterium tumefaciens str. B6</name>
    <dbReference type="NCBI Taxonomy" id="1183423"/>
    <lineage>
        <taxon>Bacteria</taxon>
        <taxon>Pseudomonadati</taxon>
        <taxon>Pseudomonadota</taxon>
        <taxon>Alphaproteobacteria</taxon>
        <taxon>Hyphomicrobiales</taxon>
        <taxon>Rhizobiaceae</taxon>
        <taxon>Rhizobium/Agrobacterium group</taxon>
        <taxon>Agrobacterium</taxon>
        <taxon>Agrobacterium tumefaciens complex</taxon>
    </lineage>
</organism>
<dbReference type="Proteomes" id="UP000192074">
    <property type="component" value="Unassembled WGS sequence"/>
</dbReference>
<keyword evidence="1" id="KW-0812">Transmembrane</keyword>
<name>A0A822UXN5_AGRTU</name>
<proteinExistence type="predicted"/>
<keyword evidence="1" id="KW-1133">Transmembrane helix</keyword>